<feature type="transmembrane region" description="Helical" evidence="5">
    <location>
        <begin position="140"/>
        <end position="159"/>
    </location>
</feature>
<feature type="domain" description="Integral membrane bound transporter" evidence="6">
    <location>
        <begin position="34"/>
        <end position="154"/>
    </location>
</feature>
<evidence type="ECO:0000256" key="4">
    <source>
        <dbReference type="ARBA" id="ARBA00023136"/>
    </source>
</evidence>
<evidence type="ECO:0000256" key="5">
    <source>
        <dbReference type="SAM" id="Phobius"/>
    </source>
</evidence>
<feature type="transmembrane region" description="Helical" evidence="5">
    <location>
        <begin position="95"/>
        <end position="128"/>
    </location>
</feature>
<keyword evidence="4 5" id="KW-0472">Membrane</keyword>
<keyword evidence="8" id="KW-1185">Reference proteome</keyword>
<dbReference type="EMBL" id="FMIA01000002">
    <property type="protein sequence ID" value="SCL56661.1"/>
    <property type="molecule type" value="Genomic_DNA"/>
</dbReference>
<protein>
    <submittedName>
        <fullName evidence="7">Uncharacterized membrane protein YgaE, UPF0421/DUF939 family</fullName>
    </submittedName>
</protein>
<dbReference type="RefSeq" id="WP_091438744.1">
    <property type="nucleotide sequence ID" value="NZ_BMMJ01000005.1"/>
</dbReference>
<evidence type="ECO:0000256" key="3">
    <source>
        <dbReference type="ARBA" id="ARBA00022989"/>
    </source>
</evidence>
<accession>A0A1C6URR2</accession>
<organism evidence="7 8">
    <name type="scientific">Micromonospora yangpuensis</name>
    <dbReference type="NCBI Taxonomy" id="683228"/>
    <lineage>
        <taxon>Bacteria</taxon>
        <taxon>Bacillati</taxon>
        <taxon>Actinomycetota</taxon>
        <taxon>Actinomycetes</taxon>
        <taxon>Micromonosporales</taxon>
        <taxon>Micromonosporaceae</taxon>
        <taxon>Micromonospora</taxon>
    </lineage>
</organism>
<dbReference type="AlphaFoldDB" id="A0A1C6URR2"/>
<dbReference type="STRING" id="683228.GA0070617_3300"/>
<gene>
    <name evidence="7" type="ORF">GA0070617_3300</name>
</gene>
<dbReference type="Pfam" id="PF13515">
    <property type="entry name" value="FUSC_2"/>
    <property type="match status" value="1"/>
</dbReference>
<keyword evidence="2 5" id="KW-0812">Transmembrane</keyword>
<dbReference type="OrthoDB" id="5198202at2"/>
<reference evidence="8" key="1">
    <citation type="submission" date="2016-06" db="EMBL/GenBank/DDBJ databases">
        <authorList>
            <person name="Varghese N."/>
            <person name="Submissions Spin"/>
        </authorList>
    </citation>
    <scope>NUCLEOTIDE SEQUENCE [LARGE SCALE GENOMIC DNA]</scope>
    <source>
        <strain evidence="8">DSM 45577</strain>
    </source>
</reference>
<evidence type="ECO:0000259" key="6">
    <source>
        <dbReference type="Pfam" id="PF13515"/>
    </source>
</evidence>
<evidence type="ECO:0000313" key="8">
    <source>
        <dbReference type="Proteomes" id="UP000198937"/>
    </source>
</evidence>
<proteinExistence type="predicted"/>
<dbReference type="Proteomes" id="UP000198937">
    <property type="component" value="Unassembled WGS sequence"/>
</dbReference>
<evidence type="ECO:0000256" key="1">
    <source>
        <dbReference type="ARBA" id="ARBA00004141"/>
    </source>
</evidence>
<keyword evidence="3 5" id="KW-1133">Transmembrane helix</keyword>
<feature type="transmembrane region" description="Helical" evidence="5">
    <location>
        <begin position="69"/>
        <end position="89"/>
    </location>
</feature>
<dbReference type="GO" id="GO:0016020">
    <property type="term" value="C:membrane"/>
    <property type="evidence" value="ECO:0007669"/>
    <property type="project" value="UniProtKB-SubCell"/>
</dbReference>
<comment type="subcellular location">
    <subcellularLocation>
        <location evidence="1">Membrane</location>
        <topology evidence="1">Multi-pass membrane protein</topology>
    </subcellularLocation>
</comment>
<sequence>MVRWGWLRQAAVRVWRGWPQIVEGTLAATGAWVAASVLVSHPQPFFAPAAALIVLGQARGQRTRRAVEVVLGVAAGVLVADVVVQALGARSTVTVFTVILLTIVGAVAIGASGVAVVQAAVSALYLVVISPPGESLIPFRFVDALIGGAVALVVSQLAAVRHPLAPLVAEFRTTFADLATALREVADALDTSDQNAARAALERARGMDAAVERLRTGVLAAGEALTLHLRRGRHLGRLRAVDAAIGQCDYAVRNVRVLARAGVTLIRLTDPVPAELVSAVRLLADAVDAAGETIAADLDGRQDVADQRCGQAERAALEAVEVAGRLFAPGQTLQLAMIVGQVRSTAVDLLRSVGADDDAVILARVDAALGLPAV</sequence>
<dbReference type="InterPro" id="IPR049453">
    <property type="entry name" value="Memb_transporter_dom"/>
</dbReference>
<name>A0A1C6URR2_9ACTN</name>
<evidence type="ECO:0000313" key="7">
    <source>
        <dbReference type="EMBL" id="SCL56661.1"/>
    </source>
</evidence>
<evidence type="ECO:0000256" key="2">
    <source>
        <dbReference type="ARBA" id="ARBA00022692"/>
    </source>
</evidence>